<evidence type="ECO:0000256" key="1">
    <source>
        <dbReference type="SAM" id="MobiDB-lite"/>
    </source>
</evidence>
<gene>
    <name evidence="2" type="primary">LOC115709821</name>
</gene>
<organism evidence="2 3">
    <name type="scientific">Cannabis sativa</name>
    <name type="common">Hemp</name>
    <name type="synonym">Marijuana</name>
    <dbReference type="NCBI Taxonomy" id="3483"/>
    <lineage>
        <taxon>Eukaryota</taxon>
        <taxon>Viridiplantae</taxon>
        <taxon>Streptophyta</taxon>
        <taxon>Embryophyta</taxon>
        <taxon>Tracheophyta</taxon>
        <taxon>Spermatophyta</taxon>
        <taxon>Magnoliopsida</taxon>
        <taxon>eudicotyledons</taxon>
        <taxon>Gunneridae</taxon>
        <taxon>Pentapetalae</taxon>
        <taxon>rosids</taxon>
        <taxon>fabids</taxon>
        <taxon>Rosales</taxon>
        <taxon>Cannabaceae</taxon>
        <taxon>Cannabis</taxon>
    </lineage>
</organism>
<feature type="compositionally biased region" description="Polar residues" evidence="1">
    <location>
        <begin position="66"/>
        <end position="80"/>
    </location>
</feature>
<dbReference type="Proteomes" id="UP000596661">
    <property type="component" value="Chromosome 3"/>
</dbReference>
<evidence type="ECO:0000313" key="2">
    <source>
        <dbReference type="EnsemblPlants" id="cds.novel_model_2583_5bd9a17a.5.5bd9b137"/>
    </source>
</evidence>
<dbReference type="EMBL" id="UZAU01000248">
    <property type="status" value="NOT_ANNOTATED_CDS"/>
    <property type="molecule type" value="Genomic_DNA"/>
</dbReference>
<proteinExistence type="predicted"/>
<dbReference type="Gramene" id="novel_model_2583_5bd9a17a.5.5bd9b137">
    <property type="protein sequence ID" value="cds.novel_model_2583_5bd9a17a.5.5bd9b137"/>
    <property type="gene ID" value="novel_gene_1389_5bd9a17a"/>
</dbReference>
<protein>
    <submittedName>
        <fullName evidence="2">Uncharacterized protein</fullName>
    </submittedName>
</protein>
<evidence type="ECO:0000313" key="3">
    <source>
        <dbReference type="Proteomes" id="UP000596661"/>
    </source>
</evidence>
<feature type="region of interest" description="Disordered" evidence="1">
    <location>
        <begin position="27"/>
        <end position="80"/>
    </location>
</feature>
<reference evidence="2" key="1">
    <citation type="submission" date="2018-11" db="EMBL/GenBank/DDBJ databases">
        <authorList>
            <person name="Grassa J C."/>
        </authorList>
    </citation>
    <scope>NUCLEOTIDE SEQUENCE [LARGE SCALE GENOMIC DNA]</scope>
</reference>
<feature type="compositionally biased region" description="Polar residues" evidence="1">
    <location>
        <begin position="35"/>
        <end position="49"/>
    </location>
</feature>
<name>A0A803QXG2_CANSA</name>
<accession>A0A803QXG2</accession>
<reference evidence="2" key="2">
    <citation type="submission" date="2021-03" db="UniProtKB">
        <authorList>
            <consortium name="EnsemblPlants"/>
        </authorList>
    </citation>
    <scope>IDENTIFICATION</scope>
</reference>
<sequence>MEIPSQYKATLELNILGCSRGKAIDRVPLPPPNYGSASGSASKRPNSYRPSAPTAVRNDPGVSRATPASSASDNHVSLPNLSYRSEGYGIWLWPPDMLRVRPRS</sequence>
<dbReference type="AlphaFoldDB" id="A0A803QXG2"/>
<keyword evidence="3" id="KW-1185">Reference proteome</keyword>
<dbReference type="EnsemblPlants" id="novel_model_2583_5bd9a17a.5.5bd9b137">
    <property type="protein sequence ID" value="cds.novel_model_2583_5bd9a17a.5.5bd9b137"/>
    <property type="gene ID" value="novel_gene_1389_5bd9a17a"/>
</dbReference>